<keyword evidence="8" id="KW-0460">Magnesium</keyword>
<dbReference type="PANTHER" id="PTHR30040:SF2">
    <property type="entry name" value="FAD:PROTEIN FMN TRANSFERASE"/>
    <property type="match status" value="1"/>
</dbReference>
<gene>
    <name evidence="11" type="ORF">P3W85_02340</name>
</gene>
<dbReference type="EC" id="2.7.1.180" evidence="2"/>
<dbReference type="RefSeq" id="WP_276263576.1">
    <property type="nucleotide sequence ID" value="NZ_JARJLM010000036.1"/>
</dbReference>
<keyword evidence="5 11" id="KW-0808">Transferase</keyword>
<dbReference type="PANTHER" id="PTHR30040">
    <property type="entry name" value="THIAMINE BIOSYNTHESIS LIPOPROTEIN APBE"/>
    <property type="match status" value="1"/>
</dbReference>
<evidence type="ECO:0000313" key="11">
    <source>
        <dbReference type="EMBL" id="MDF3831803.1"/>
    </source>
</evidence>
<dbReference type="InterPro" id="IPR024932">
    <property type="entry name" value="ApbE"/>
</dbReference>
<keyword evidence="4" id="KW-0285">Flavoprotein</keyword>
<evidence type="ECO:0000256" key="8">
    <source>
        <dbReference type="ARBA" id="ARBA00022842"/>
    </source>
</evidence>
<sequence length="268" mass="28171">MGNVADLAQCRRARPLLGTLVEIQARGAGAAEAVRTAFGQIEEIHRLMSRYEPASDIGRFNAAPVGWPIEMDVRTLAVLAVAAELQVASDGAFDCERSPAQSPSGCPGWTLEGAVLRKHRQVRLDLGGIAKGYAVDCAIEALRSFSLDYALVNAGGDMRHAGAAPARVALREPGSPARTAMMWQLDNAALASSSVGGLAPPPGAAPRIFSRREPLELPAAAGATVLAPSCMLADALTKVVLVCRAPRHPLLARYGACTLLYRDGKLRG</sequence>
<keyword evidence="7" id="KW-0274">FAD</keyword>
<dbReference type="GO" id="GO:0016740">
    <property type="term" value="F:transferase activity"/>
    <property type="evidence" value="ECO:0007669"/>
    <property type="project" value="UniProtKB-KW"/>
</dbReference>
<comment type="catalytic activity">
    <reaction evidence="10">
        <text>L-threonyl-[protein] + FAD = FMN-L-threonyl-[protein] + AMP + H(+)</text>
        <dbReference type="Rhea" id="RHEA:36847"/>
        <dbReference type="Rhea" id="RHEA-COMP:11060"/>
        <dbReference type="Rhea" id="RHEA-COMP:11061"/>
        <dbReference type="ChEBI" id="CHEBI:15378"/>
        <dbReference type="ChEBI" id="CHEBI:30013"/>
        <dbReference type="ChEBI" id="CHEBI:57692"/>
        <dbReference type="ChEBI" id="CHEBI:74257"/>
        <dbReference type="ChEBI" id="CHEBI:456215"/>
        <dbReference type="EC" id="2.7.1.180"/>
    </reaction>
</comment>
<evidence type="ECO:0000313" key="12">
    <source>
        <dbReference type="Proteomes" id="UP001216674"/>
    </source>
</evidence>
<evidence type="ECO:0000256" key="6">
    <source>
        <dbReference type="ARBA" id="ARBA00022723"/>
    </source>
</evidence>
<evidence type="ECO:0000256" key="5">
    <source>
        <dbReference type="ARBA" id="ARBA00022679"/>
    </source>
</evidence>
<evidence type="ECO:0000256" key="1">
    <source>
        <dbReference type="ARBA" id="ARBA00001946"/>
    </source>
</evidence>
<evidence type="ECO:0000256" key="7">
    <source>
        <dbReference type="ARBA" id="ARBA00022827"/>
    </source>
</evidence>
<keyword evidence="6" id="KW-0479">Metal-binding</keyword>
<dbReference type="Pfam" id="PF02424">
    <property type="entry name" value="ApbE"/>
    <property type="match status" value="2"/>
</dbReference>
<protein>
    <recommendedName>
        <fullName evidence="3">FAD:protein FMN transferase</fullName>
        <ecNumber evidence="2">2.7.1.180</ecNumber>
    </recommendedName>
    <alternativeName>
        <fullName evidence="9">Flavin transferase</fullName>
    </alternativeName>
</protein>
<keyword evidence="12" id="KW-1185">Reference proteome</keyword>
<dbReference type="Gene3D" id="3.10.520.10">
    <property type="entry name" value="ApbE-like domains"/>
    <property type="match status" value="1"/>
</dbReference>
<evidence type="ECO:0000256" key="2">
    <source>
        <dbReference type="ARBA" id="ARBA00011955"/>
    </source>
</evidence>
<proteinExistence type="predicted"/>
<dbReference type="InterPro" id="IPR003374">
    <property type="entry name" value="ApbE-like_sf"/>
</dbReference>
<dbReference type="SUPFAM" id="SSF143631">
    <property type="entry name" value="ApbE-like"/>
    <property type="match status" value="1"/>
</dbReference>
<evidence type="ECO:0000256" key="9">
    <source>
        <dbReference type="ARBA" id="ARBA00031306"/>
    </source>
</evidence>
<name>A0ABT6AGS9_9BURK</name>
<organism evidence="11 12">
    <name type="scientific">Cupriavidus basilensis</name>
    <dbReference type="NCBI Taxonomy" id="68895"/>
    <lineage>
        <taxon>Bacteria</taxon>
        <taxon>Pseudomonadati</taxon>
        <taxon>Pseudomonadota</taxon>
        <taxon>Betaproteobacteria</taxon>
        <taxon>Burkholderiales</taxon>
        <taxon>Burkholderiaceae</taxon>
        <taxon>Cupriavidus</taxon>
    </lineage>
</organism>
<evidence type="ECO:0000256" key="3">
    <source>
        <dbReference type="ARBA" id="ARBA00016337"/>
    </source>
</evidence>
<comment type="cofactor">
    <cofactor evidence="1">
        <name>Mg(2+)</name>
        <dbReference type="ChEBI" id="CHEBI:18420"/>
    </cofactor>
</comment>
<evidence type="ECO:0000256" key="10">
    <source>
        <dbReference type="ARBA" id="ARBA00048540"/>
    </source>
</evidence>
<evidence type="ECO:0000256" key="4">
    <source>
        <dbReference type="ARBA" id="ARBA00022630"/>
    </source>
</evidence>
<accession>A0ABT6AGS9</accession>
<comment type="caution">
    <text evidence="11">The sequence shown here is derived from an EMBL/GenBank/DDBJ whole genome shotgun (WGS) entry which is preliminary data.</text>
</comment>
<reference evidence="11 12" key="1">
    <citation type="submission" date="2023-03" db="EMBL/GenBank/DDBJ databases">
        <title>Draft assemblies of triclosan tolerant bacteria isolated from returned activated sludge.</title>
        <authorList>
            <person name="Van Hamelsveld S."/>
        </authorList>
    </citation>
    <scope>NUCLEOTIDE SEQUENCE [LARGE SCALE GENOMIC DNA]</scope>
    <source>
        <strain evidence="11 12">GW210010_S58</strain>
    </source>
</reference>
<dbReference type="EMBL" id="JARJLM010000036">
    <property type="protein sequence ID" value="MDF3831803.1"/>
    <property type="molecule type" value="Genomic_DNA"/>
</dbReference>
<dbReference type="Proteomes" id="UP001216674">
    <property type="component" value="Unassembled WGS sequence"/>
</dbReference>